<comment type="caution">
    <text evidence="4">The sequence shown here is derived from an EMBL/GenBank/DDBJ whole genome shotgun (WGS) entry which is preliminary data.</text>
</comment>
<dbReference type="AlphaFoldDB" id="A0A6A4M2A8"/>
<name>A0A6A4M2A8_9ERIC</name>
<proteinExistence type="inferred from homology"/>
<evidence type="ECO:0000313" key="5">
    <source>
        <dbReference type="Proteomes" id="UP000428333"/>
    </source>
</evidence>
<feature type="region of interest" description="Disordered" evidence="2">
    <location>
        <begin position="1"/>
        <end position="38"/>
    </location>
</feature>
<feature type="compositionally biased region" description="Acidic residues" evidence="2">
    <location>
        <begin position="1"/>
        <end position="10"/>
    </location>
</feature>
<sequence>MEPIDQEGDELNNHAASSNSSNNNNNTNNKATEPEAVSSELEEVLLDTSLSELRRLRRATAIELNILFNLAAPAIVVYLLNNVTSMATQIFCGHLGNLELAAASLGNNGIQIFAYGVMALLLMGFKCSMTISGWVYMISMGFNAAASVRVSNELGAKHPKSAAFSVVIVNSCSFVIAVILALVVLALRHVISYIFTGGETVAGAVSELAPFLAAAIVLNGVQPVLSGTVYGQVEKAMDRLDKWKDTEEEKPLLAR</sequence>
<protein>
    <submittedName>
        <fullName evidence="4">Uncharacterized protein</fullName>
    </submittedName>
</protein>
<feature type="transmembrane region" description="Helical" evidence="3">
    <location>
        <begin position="134"/>
        <end position="150"/>
    </location>
</feature>
<dbReference type="Proteomes" id="UP000428333">
    <property type="component" value="Linkage Group LG04"/>
</dbReference>
<organism evidence="4 5">
    <name type="scientific">Rhododendron williamsianum</name>
    <dbReference type="NCBI Taxonomy" id="262921"/>
    <lineage>
        <taxon>Eukaryota</taxon>
        <taxon>Viridiplantae</taxon>
        <taxon>Streptophyta</taxon>
        <taxon>Embryophyta</taxon>
        <taxon>Tracheophyta</taxon>
        <taxon>Spermatophyta</taxon>
        <taxon>Magnoliopsida</taxon>
        <taxon>eudicotyledons</taxon>
        <taxon>Gunneridae</taxon>
        <taxon>Pentapetalae</taxon>
        <taxon>asterids</taxon>
        <taxon>Ericales</taxon>
        <taxon>Ericaceae</taxon>
        <taxon>Ericoideae</taxon>
        <taxon>Rhodoreae</taxon>
        <taxon>Rhododendron</taxon>
    </lineage>
</organism>
<feature type="non-terminal residue" evidence="4">
    <location>
        <position position="1"/>
    </location>
</feature>
<evidence type="ECO:0000256" key="1">
    <source>
        <dbReference type="ARBA" id="ARBA00010199"/>
    </source>
</evidence>
<keyword evidence="3" id="KW-0812">Transmembrane</keyword>
<dbReference type="GO" id="GO:0015297">
    <property type="term" value="F:antiporter activity"/>
    <property type="evidence" value="ECO:0007669"/>
    <property type="project" value="InterPro"/>
</dbReference>
<dbReference type="GO" id="GO:0016020">
    <property type="term" value="C:membrane"/>
    <property type="evidence" value="ECO:0007669"/>
    <property type="project" value="InterPro"/>
</dbReference>
<comment type="similarity">
    <text evidence="1">Belongs to the multi antimicrobial extrusion (MATE) (TC 2.A.66.1) family.</text>
</comment>
<keyword evidence="3" id="KW-0472">Membrane</keyword>
<evidence type="ECO:0000256" key="2">
    <source>
        <dbReference type="SAM" id="MobiDB-lite"/>
    </source>
</evidence>
<dbReference type="PANTHER" id="PTHR11206">
    <property type="entry name" value="MULTIDRUG RESISTANCE PROTEIN"/>
    <property type="match status" value="1"/>
</dbReference>
<dbReference type="OrthoDB" id="2126698at2759"/>
<reference evidence="4 5" key="1">
    <citation type="journal article" date="2019" name="Genome Biol. Evol.">
        <title>The Rhododendron genome and chromosomal organization provide insight into shared whole-genome duplications across the heath family (Ericaceae).</title>
        <authorList>
            <person name="Soza V.L."/>
            <person name="Lindsley D."/>
            <person name="Waalkes A."/>
            <person name="Ramage E."/>
            <person name="Patwardhan R.P."/>
            <person name="Burton J.N."/>
            <person name="Adey A."/>
            <person name="Kumar A."/>
            <person name="Qiu R."/>
            <person name="Shendure J."/>
            <person name="Hall B."/>
        </authorList>
    </citation>
    <scope>NUCLEOTIDE SEQUENCE [LARGE SCALE GENOMIC DNA]</scope>
    <source>
        <strain evidence="4">RSF 1966-606</strain>
    </source>
</reference>
<gene>
    <name evidence="4" type="ORF">C3L33_06416</name>
</gene>
<keyword evidence="3" id="KW-1133">Transmembrane helix</keyword>
<dbReference type="InterPro" id="IPR002528">
    <property type="entry name" value="MATE_fam"/>
</dbReference>
<feature type="transmembrane region" description="Helical" evidence="3">
    <location>
        <begin position="61"/>
        <end position="80"/>
    </location>
</feature>
<accession>A0A6A4M2A8</accession>
<evidence type="ECO:0000256" key="3">
    <source>
        <dbReference type="SAM" id="Phobius"/>
    </source>
</evidence>
<keyword evidence="5" id="KW-1185">Reference proteome</keyword>
<feature type="transmembrane region" description="Helical" evidence="3">
    <location>
        <begin position="100"/>
        <end position="122"/>
    </location>
</feature>
<evidence type="ECO:0000313" key="4">
    <source>
        <dbReference type="EMBL" id="KAE9461679.1"/>
    </source>
</evidence>
<feature type="compositionally biased region" description="Low complexity" evidence="2">
    <location>
        <begin position="13"/>
        <end position="29"/>
    </location>
</feature>
<dbReference type="Pfam" id="PF01554">
    <property type="entry name" value="MatE"/>
    <property type="match status" value="2"/>
</dbReference>
<dbReference type="EMBL" id="QEFC01000949">
    <property type="protein sequence ID" value="KAE9461679.1"/>
    <property type="molecule type" value="Genomic_DNA"/>
</dbReference>
<feature type="transmembrane region" description="Helical" evidence="3">
    <location>
        <begin position="162"/>
        <end position="187"/>
    </location>
</feature>
<dbReference type="GO" id="GO:0042910">
    <property type="term" value="F:xenobiotic transmembrane transporter activity"/>
    <property type="evidence" value="ECO:0007669"/>
    <property type="project" value="InterPro"/>
</dbReference>